<feature type="region of interest" description="Disordered" evidence="1">
    <location>
        <begin position="313"/>
        <end position="334"/>
    </location>
</feature>
<evidence type="ECO:0000313" key="2">
    <source>
        <dbReference type="EMBL" id="WEF20236.1"/>
    </source>
</evidence>
<feature type="compositionally biased region" description="Basic and acidic residues" evidence="1">
    <location>
        <begin position="322"/>
        <end position="334"/>
    </location>
</feature>
<accession>A0AAJ5V9C8</accession>
<proteinExistence type="predicted"/>
<evidence type="ECO:0000313" key="3">
    <source>
        <dbReference type="Proteomes" id="UP001214756"/>
    </source>
</evidence>
<dbReference type="EMBL" id="CP118606">
    <property type="protein sequence ID" value="WEF20236.1"/>
    <property type="molecule type" value="Genomic_DNA"/>
</dbReference>
<dbReference type="NCBIfam" id="NF041823">
    <property type="entry name" value="daptide_RRE"/>
    <property type="match status" value="2"/>
</dbReference>
<dbReference type="AlphaFoldDB" id="A0AAJ5V9C8"/>
<organism evidence="2 3">
    <name type="scientific">Microbacterium maritypicum</name>
    <name type="common">Microbacterium liquefaciens</name>
    <dbReference type="NCBI Taxonomy" id="33918"/>
    <lineage>
        <taxon>Bacteria</taxon>
        <taxon>Bacillati</taxon>
        <taxon>Actinomycetota</taxon>
        <taxon>Actinomycetes</taxon>
        <taxon>Micrococcales</taxon>
        <taxon>Microbacteriaceae</taxon>
        <taxon>Microbacterium</taxon>
    </lineage>
</organism>
<reference evidence="2" key="1">
    <citation type="submission" date="2023-02" db="EMBL/GenBank/DDBJ databases">
        <title>Genome sequence of Microbacterium liquefaciens B1075.</title>
        <authorList>
            <person name="Cao J."/>
            <person name="Li X."/>
        </authorList>
    </citation>
    <scope>NUCLEOTIDE SEQUENCE</scope>
    <source>
        <strain evidence="2">B1075</strain>
    </source>
</reference>
<gene>
    <name evidence="2" type="ORF">PWF71_13230</name>
</gene>
<evidence type="ECO:0000256" key="1">
    <source>
        <dbReference type="SAM" id="MobiDB-lite"/>
    </source>
</evidence>
<protein>
    <submittedName>
        <fullName evidence="2">Uncharacterized protein</fullName>
    </submittedName>
</protein>
<dbReference type="InterPro" id="IPR049693">
    <property type="entry name" value="Daptide_RRE"/>
</dbReference>
<dbReference type="Proteomes" id="UP001214756">
    <property type="component" value="Chromosome"/>
</dbReference>
<sequence>MSARRGFVEGAVFFLESGTHLEAVLSGSRPGDVVFTPAGTAVRSDPRVVEYDGRFCRPGDQLTLDGRQTLELQEYVAVPFVSIVGPTVIRQCSAEGVAAFFSDADTARESGVFVEQLLSSAVLIDSLVSFVGTDHEPDALVRVHVSADGEYRDGPDGLVIGEVGDERADVEARSVDGAGRGRAFARIVDRGMFEADLDDRRWLARYVAALEILRQWDGIPARPAISGFGGHIVRALDELPALLGVVSADAPFLLTGGDDEYLLVDPVTRRRFRLGVDAARAAECLIATGDESAAVSLLAAELDRRASSVAPVVRAGSGGSRRGREPGRRPLMRDDDHAAQPELFGARALREWITGEHTEHSRIFLLESGADVSDLDDVAGHDDVVLLPAESAPYDGPAGTARYSGALREVGDELFVGERGVELQDYVAAAFVQIIGPTAVRFFDETSWRAFLDDAELARRTGVFPSALTDPRVLLADRAALVRPDGLEAPSALRLSPDGAVSLGLQGEILGSTADLEALLTVPLPGAAALGGVVPRDVLAADLASREWMARYLGATDLIKMLRLETATAKISGFGWSLIDDGRADAEPLATDPFLLDTDDGFLLADIGSLRRQLLSESTAVVVAATQTSRSTEVAADRVARRLDIATSDARALCREARTALSVHVGTPADARGRTEEVDA</sequence>
<name>A0AAJ5V9C8_MICMQ</name>